<accession>A0ACC6PHF7</accession>
<reference evidence="1" key="1">
    <citation type="submission" date="2024-03" db="EMBL/GenBank/DDBJ databases">
        <title>Whole genome sequecning of epiphytes from Marcgravia umbellata leaves.</title>
        <authorList>
            <person name="Kumar G."/>
            <person name="Savka M.A."/>
        </authorList>
    </citation>
    <scope>NUCLEOTIDE SEQUENCE</scope>
    <source>
        <strain evidence="1">RIT_BL5</strain>
    </source>
</reference>
<evidence type="ECO:0000313" key="1">
    <source>
        <dbReference type="EMBL" id="MEJ8306356.1"/>
    </source>
</evidence>
<comment type="caution">
    <text evidence="1">The sequence shown here is derived from an EMBL/GenBank/DDBJ whole genome shotgun (WGS) entry which is preliminary data.</text>
</comment>
<name>A0ACC6PHF7_9BACL</name>
<gene>
    <name evidence="1" type="ORF">WKI47_20825</name>
</gene>
<protein>
    <submittedName>
        <fullName evidence="1">Zinc ribbon domain-containing protein</fullName>
    </submittedName>
</protein>
<evidence type="ECO:0000313" key="2">
    <source>
        <dbReference type="Proteomes" id="UP001380953"/>
    </source>
</evidence>
<dbReference type="Proteomes" id="UP001380953">
    <property type="component" value="Unassembled WGS sequence"/>
</dbReference>
<sequence>MYCNKCGAKQPENAAFCFSCGNRLNTGVPGRSVIDLRKKTKQAESPTTSVPPVLPSILLSGDNASAEAYRYPETKPSFFARHGSWFALAVLVLLIVGGVYGWNAYTGSIDAQTAKLRSDAEAFARDGDYPAASDSLRQASELIRSDASLDAELALIDTAASVQGQLRQASEHISSGKLDEAERVLASVETELGERASALLEREKTSFLRQKDQLAVLRIGEEAGKLDNVTALVPLLDKLERVDTDESEAVRAAIVAQIVGLSSDQAAALLQSGSFASAAQAVEQGLKYAPADSGLLKLNGEIESAKTAAADREKAEAAQAAEAKRLAEAEANKRIEQAAAREEAELAVQSFYGNIATQNYGGAYALLGANWQKGTGYSAFVSGYDNTYDVWLDSIDSAQNGENVQVTIVLTAWESSEFGMVYSTYRSVYQVGYENGTMKILSGKGEKLS</sequence>
<organism evidence="1 2">
    <name type="scientific">Saccharibacillus sacchari</name>
    <dbReference type="NCBI Taxonomy" id="456493"/>
    <lineage>
        <taxon>Bacteria</taxon>
        <taxon>Bacillati</taxon>
        <taxon>Bacillota</taxon>
        <taxon>Bacilli</taxon>
        <taxon>Bacillales</taxon>
        <taxon>Paenibacillaceae</taxon>
        <taxon>Saccharibacillus</taxon>
    </lineage>
</organism>
<proteinExistence type="predicted"/>
<keyword evidence="2" id="KW-1185">Reference proteome</keyword>
<dbReference type="EMBL" id="JBBKAR010000053">
    <property type="protein sequence ID" value="MEJ8306356.1"/>
    <property type="molecule type" value="Genomic_DNA"/>
</dbReference>